<dbReference type="SUPFAM" id="SSF75169">
    <property type="entry name" value="DsrEFH-like"/>
    <property type="match status" value="1"/>
</dbReference>
<comment type="caution">
    <text evidence="1">The sequence shown here is derived from an EMBL/GenBank/DDBJ whole genome shotgun (WGS) entry which is preliminary data.</text>
</comment>
<proteinExistence type="predicted"/>
<organism evidence="1 2">
    <name type="scientific">Lapidilactobacillus gannanensis</name>
    <dbReference type="NCBI Taxonomy" id="2486002"/>
    <lineage>
        <taxon>Bacteria</taxon>
        <taxon>Bacillati</taxon>
        <taxon>Bacillota</taxon>
        <taxon>Bacilli</taxon>
        <taxon>Lactobacillales</taxon>
        <taxon>Lactobacillaceae</taxon>
        <taxon>Lapidilactobacillus</taxon>
    </lineage>
</organism>
<dbReference type="PANTHER" id="PTHR37691:SF1">
    <property type="entry name" value="BLR3518 PROTEIN"/>
    <property type="match status" value="1"/>
</dbReference>
<dbReference type="RefSeq" id="WP_125651069.1">
    <property type="nucleotide sequence ID" value="NZ_JBHTOH010000031.1"/>
</dbReference>
<name>A0ABW4BP03_9LACO</name>
<protein>
    <submittedName>
        <fullName evidence="1">DsrE family protein</fullName>
    </submittedName>
</protein>
<dbReference type="Gene3D" id="3.40.1260.10">
    <property type="entry name" value="DsrEFH-like"/>
    <property type="match status" value="1"/>
</dbReference>
<gene>
    <name evidence="1" type="ORF">ACFQ4R_05020</name>
</gene>
<evidence type="ECO:0000313" key="1">
    <source>
        <dbReference type="EMBL" id="MFD1410973.1"/>
    </source>
</evidence>
<sequence length="106" mass="11099">MVKVVVHVDEAAKVHLAIGNVRNLLAAEPASEVVVVVNGPAITTFPAGAWADLLNQVPQVELDACHHAMVSNQIAATDLPAGVTVVAAGVVRIIELQEQGFTYLKP</sequence>
<dbReference type="Proteomes" id="UP001597191">
    <property type="component" value="Unassembled WGS sequence"/>
</dbReference>
<dbReference type="EMBL" id="JBHTOH010000031">
    <property type="protein sequence ID" value="MFD1410973.1"/>
    <property type="molecule type" value="Genomic_DNA"/>
</dbReference>
<evidence type="ECO:0000313" key="2">
    <source>
        <dbReference type="Proteomes" id="UP001597191"/>
    </source>
</evidence>
<reference evidence="2" key="1">
    <citation type="journal article" date="2019" name="Int. J. Syst. Evol. Microbiol.">
        <title>The Global Catalogue of Microorganisms (GCM) 10K type strain sequencing project: providing services to taxonomists for standard genome sequencing and annotation.</title>
        <authorList>
            <consortium name="The Broad Institute Genomics Platform"/>
            <consortium name="The Broad Institute Genome Sequencing Center for Infectious Disease"/>
            <person name="Wu L."/>
            <person name="Ma J."/>
        </authorList>
    </citation>
    <scope>NUCLEOTIDE SEQUENCE [LARGE SCALE GENOMIC DNA]</scope>
    <source>
        <strain evidence="2">CCM 8937</strain>
    </source>
</reference>
<dbReference type="InterPro" id="IPR027396">
    <property type="entry name" value="DsrEFH-like"/>
</dbReference>
<keyword evidence="2" id="KW-1185">Reference proteome</keyword>
<dbReference type="PANTHER" id="PTHR37691">
    <property type="entry name" value="BLR3518 PROTEIN"/>
    <property type="match status" value="1"/>
</dbReference>
<accession>A0ABW4BP03</accession>